<evidence type="ECO:0000313" key="3">
    <source>
        <dbReference type="Proteomes" id="UP001152523"/>
    </source>
</evidence>
<reference evidence="1" key="1">
    <citation type="submission" date="2022-07" db="EMBL/GenBank/DDBJ databases">
        <authorList>
            <person name="Macas J."/>
            <person name="Novak P."/>
            <person name="Neumann P."/>
        </authorList>
    </citation>
    <scope>NUCLEOTIDE SEQUENCE</scope>
</reference>
<dbReference type="AlphaFoldDB" id="A0AAV0CRA8"/>
<keyword evidence="3" id="KW-1185">Reference proteome</keyword>
<dbReference type="Proteomes" id="UP001152523">
    <property type="component" value="Unassembled WGS sequence"/>
</dbReference>
<name>A0AAV0CRA8_9ASTE</name>
<protein>
    <submittedName>
        <fullName evidence="1">Uncharacterized protein</fullName>
    </submittedName>
</protein>
<gene>
    <name evidence="2" type="ORF">CEPIT_LOCUS23277</name>
    <name evidence="1" type="ORF">CEPIT_LOCUS8566</name>
</gene>
<proteinExistence type="predicted"/>
<accession>A0AAV0CRA8</accession>
<comment type="caution">
    <text evidence="1">The sequence shown here is derived from an EMBL/GenBank/DDBJ whole genome shotgun (WGS) entry which is preliminary data.</text>
</comment>
<dbReference type="EMBL" id="CAMAPF010000043">
    <property type="protein sequence ID" value="CAH9083401.1"/>
    <property type="molecule type" value="Genomic_DNA"/>
</dbReference>
<organism evidence="1 3">
    <name type="scientific">Cuscuta epithymum</name>
    <dbReference type="NCBI Taxonomy" id="186058"/>
    <lineage>
        <taxon>Eukaryota</taxon>
        <taxon>Viridiplantae</taxon>
        <taxon>Streptophyta</taxon>
        <taxon>Embryophyta</taxon>
        <taxon>Tracheophyta</taxon>
        <taxon>Spermatophyta</taxon>
        <taxon>Magnoliopsida</taxon>
        <taxon>eudicotyledons</taxon>
        <taxon>Gunneridae</taxon>
        <taxon>Pentapetalae</taxon>
        <taxon>asterids</taxon>
        <taxon>lamiids</taxon>
        <taxon>Solanales</taxon>
        <taxon>Convolvulaceae</taxon>
        <taxon>Cuscuteae</taxon>
        <taxon>Cuscuta</taxon>
        <taxon>Cuscuta subgen. Cuscuta</taxon>
    </lineage>
</organism>
<evidence type="ECO:0000313" key="1">
    <source>
        <dbReference type="EMBL" id="CAH9083401.1"/>
    </source>
</evidence>
<evidence type="ECO:0000313" key="2">
    <source>
        <dbReference type="EMBL" id="CAH9120884.1"/>
    </source>
</evidence>
<dbReference type="EMBL" id="CAMAPF010000916">
    <property type="protein sequence ID" value="CAH9120884.1"/>
    <property type="molecule type" value="Genomic_DNA"/>
</dbReference>
<sequence>MFYCALLRERDILKEAKNRVSHNSLEDFGVLCASSEIEEYDLGSFISISSLIFHEDLIHNGYSSSTGSEICSIKTENLVKGDTQEGLIEINGEKVYSADAIVEEKPLQAAYPSSDGREIGDTDEANDDEITYIRRELTARELLDRITDPVVSFTGYRIEPIRRSARIKAKQLSGH</sequence>